<evidence type="ECO:0000313" key="3">
    <source>
        <dbReference type="Proteomes" id="UP000267077"/>
    </source>
</evidence>
<gene>
    <name evidence="2" type="ORF">EKH79_04660</name>
</gene>
<organism evidence="2 3">
    <name type="scientific">Dyella dinghuensis</name>
    <dbReference type="NCBI Taxonomy" id="1920169"/>
    <lineage>
        <taxon>Bacteria</taxon>
        <taxon>Pseudomonadati</taxon>
        <taxon>Pseudomonadota</taxon>
        <taxon>Gammaproteobacteria</taxon>
        <taxon>Lysobacterales</taxon>
        <taxon>Rhodanobacteraceae</taxon>
        <taxon>Dyella</taxon>
    </lineage>
</organism>
<dbReference type="RefSeq" id="WP_126672622.1">
    <property type="nucleotide sequence ID" value="NZ_RYZR01000003.1"/>
</dbReference>
<evidence type="ECO:0000313" key="2">
    <source>
        <dbReference type="EMBL" id="RUL65995.1"/>
    </source>
</evidence>
<dbReference type="AlphaFoldDB" id="A0A3S0PHS7"/>
<keyword evidence="1" id="KW-0472">Membrane</keyword>
<dbReference type="EMBL" id="RYZR01000003">
    <property type="protein sequence ID" value="RUL65995.1"/>
    <property type="molecule type" value="Genomic_DNA"/>
</dbReference>
<name>A0A3S0PHS7_9GAMM</name>
<accession>A0A3S0PHS7</accession>
<feature type="transmembrane region" description="Helical" evidence="1">
    <location>
        <begin position="86"/>
        <end position="107"/>
    </location>
</feature>
<dbReference type="Proteomes" id="UP000267077">
    <property type="component" value="Unassembled WGS sequence"/>
</dbReference>
<reference evidence="2 3" key="1">
    <citation type="submission" date="2018-12" db="EMBL/GenBank/DDBJ databases">
        <title>Dyella dinghuensis sp. nov. DHOA06 and Dyella choica sp. nov. 4M-K27, isolated from forest soil.</title>
        <authorList>
            <person name="Qiu L.-H."/>
            <person name="Gao Z.-H."/>
        </authorList>
    </citation>
    <scope>NUCLEOTIDE SEQUENCE [LARGE SCALE GENOMIC DNA]</scope>
    <source>
        <strain evidence="2 3">DHOA06</strain>
    </source>
</reference>
<dbReference type="OrthoDB" id="871774at2"/>
<protein>
    <submittedName>
        <fullName evidence="2">Uncharacterized protein</fullName>
    </submittedName>
</protein>
<keyword evidence="1" id="KW-1133">Transmembrane helix</keyword>
<sequence>MGKAQLEHAMRGALGWVLWLIGVSLNVVAICWLGFQTLRWLQTGNWMNQPTLFSWVGEVCPGACTFATNPHSWFGAAKLIRLLQEIPSGLALAIVGFAFAILSVSVTDNRPEPPPVRKPRTLPSF</sequence>
<keyword evidence="1" id="KW-0812">Transmembrane</keyword>
<keyword evidence="3" id="KW-1185">Reference proteome</keyword>
<proteinExistence type="predicted"/>
<feature type="transmembrane region" description="Helical" evidence="1">
    <location>
        <begin position="12"/>
        <end position="35"/>
    </location>
</feature>
<evidence type="ECO:0000256" key="1">
    <source>
        <dbReference type="SAM" id="Phobius"/>
    </source>
</evidence>
<comment type="caution">
    <text evidence="2">The sequence shown here is derived from an EMBL/GenBank/DDBJ whole genome shotgun (WGS) entry which is preliminary data.</text>
</comment>